<dbReference type="WBParaSite" id="ECPE_0000036601-mRNA-1">
    <property type="protein sequence ID" value="ECPE_0000036601-mRNA-1"/>
    <property type="gene ID" value="ECPE_0000036601"/>
</dbReference>
<dbReference type="EMBL" id="UZAN01001179">
    <property type="protein sequence ID" value="VDP21971.1"/>
    <property type="molecule type" value="Genomic_DNA"/>
</dbReference>
<proteinExistence type="predicted"/>
<dbReference type="PANTHER" id="PTHR47163">
    <property type="entry name" value="DDE_TNP_IS1595 DOMAIN-CONTAINING PROTEIN"/>
    <property type="match status" value="1"/>
</dbReference>
<dbReference type="OrthoDB" id="6412411at2759"/>
<accession>A0A183A081</accession>
<evidence type="ECO:0000313" key="3">
    <source>
        <dbReference type="WBParaSite" id="ECPE_0000036601-mRNA-1"/>
    </source>
</evidence>
<evidence type="ECO:0000313" key="2">
    <source>
        <dbReference type="Proteomes" id="UP000272942"/>
    </source>
</evidence>
<protein>
    <submittedName>
        <fullName evidence="3">DDE_Tnp_1_7 domain-containing protein</fullName>
    </submittedName>
</protein>
<sequence>MEEPMTREAVMAKVSMKSAIQWCTYCKDICSSVMCSMTTQLGGPNTVVEVDETVAVKNKFGRGRPHSTIWMFGMYDRNQKKGYYQRVPGRSANTLIPIVQQWDCSRNDNP</sequence>
<evidence type="ECO:0000313" key="1">
    <source>
        <dbReference type="EMBL" id="VDP21971.1"/>
    </source>
</evidence>
<gene>
    <name evidence="1" type="ORF">ECPE_LOCUS366</name>
</gene>
<dbReference type="PANTHER" id="PTHR47163:SF2">
    <property type="entry name" value="SI:DKEY-17M8.2"/>
    <property type="match status" value="1"/>
</dbReference>
<dbReference type="Proteomes" id="UP000272942">
    <property type="component" value="Unassembled WGS sequence"/>
</dbReference>
<dbReference type="InterPro" id="IPR053164">
    <property type="entry name" value="IS1016-like_transposase"/>
</dbReference>
<organism evidence="3">
    <name type="scientific">Echinostoma caproni</name>
    <dbReference type="NCBI Taxonomy" id="27848"/>
    <lineage>
        <taxon>Eukaryota</taxon>
        <taxon>Metazoa</taxon>
        <taxon>Spiralia</taxon>
        <taxon>Lophotrochozoa</taxon>
        <taxon>Platyhelminthes</taxon>
        <taxon>Trematoda</taxon>
        <taxon>Digenea</taxon>
        <taxon>Plagiorchiida</taxon>
        <taxon>Echinostomata</taxon>
        <taxon>Echinostomatoidea</taxon>
        <taxon>Echinostomatidae</taxon>
        <taxon>Echinostoma</taxon>
    </lineage>
</organism>
<reference evidence="3" key="1">
    <citation type="submission" date="2016-06" db="UniProtKB">
        <authorList>
            <consortium name="WormBaseParasite"/>
        </authorList>
    </citation>
    <scope>IDENTIFICATION</scope>
</reference>
<keyword evidence="2" id="KW-1185">Reference proteome</keyword>
<dbReference type="AlphaFoldDB" id="A0A183A081"/>
<reference evidence="1 2" key="2">
    <citation type="submission" date="2018-11" db="EMBL/GenBank/DDBJ databases">
        <authorList>
            <consortium name="Pathogen Informatics"/>
        </authorList>
    </citation>
    <scope>NUCLEOTIDE SEQUENCE [LARGE SCALE GENOMIC DNA]</scope>
    <source>
        <strain evidence="1 2">Egypt</strain>
    </source>
</reference>
<name>A0A183A081_9TREM</name>